<organism evidence="1 2">
    <name type="scientific">Paenibacillus phyllosphaerae</name>
    <dbReference type="NCBI Taxonomy" id="274593"/>
    <lineage>
        <taxon>Bacteria</taxon>
        <taxon>Bacillati</taxon>
        <taxon>Bacillota</taxon>
        <taxon>Bacilli</taxon>
        <taxon>Bacillales</taxon>
        <taxon>Paenibacillaceae</taxon>
        <taxon>Paenibacillus</taxon>
    </lineage>
</organism>
<proteinExistence type="predicted"/>
<dbReference type="RefSeq" id="WP_183603048.1">
    <property type="nucleotide sequence ID" value="NZ_JACHXK010000015.1"/>
</dbReference>
<protein>
    <submittedName>
        <fullName evidence="1">Uncharacterized protein</fullName>
    </submittedName>
</protein>
<sequence>MAWITLLEHDTLSARLDTDDNQLLLEVGSGGLRADYVTVSLGMDDIHLLEEAIAAYKERVALRSKNE</sequence>
<dbReference type="Proteomes" id="UP000570361">
    <property type="component" value="Unassembled WGS sequence"/>
</dbReference>
<dbReference type="EMBL" id="JACHXK010000015">
    <property type="protein sequence ID" value="MBB3112945.1"/>
    <property type="molecule type" value="Genomic_DNA"/>
</dbReference>
<evidence type="ECO:0000313" key="2">
    <source>
        <dbReference type="Proteomes" id="UP000570361"/>
    </source>
</evidence>
<gene>
    <name evidence="1" type="ORF">FHS18_005047</name>
</gene>
<name>A0A7W5FQ08_9BACL</name>
<dbReference type="AlphaFoldDB" id="A0A7W5FQ08"/>
<accession>A0A7W5FQ08</accession>
<keyword evidence="2" id="KW-1185">Reference proteome</keyword>
<evidence type="ECO:0000313" key="1">
    <source>
        <dbReference type="EMBL" id="MBB3112945.1"/>
    </source>
</evidence>
<reference evidence="1 2" key="1">
    <citation type="submission" date="2020-08" db="EMBL/GenBank/DDBJ databases">
        <title>Genomic Encyclopedia of Type Strains, Phase III (KMG-III): the genomes of soil and plant-associated and newly described type strains.</title>
        <authorList>
            <person name="Whitman W."/>
        </authorList>
    </citation>
    <scope>NUCLEOTIDE SEQUENCE [LARGE SCALE GENOMIC DNA]</scope>
    <source>
        <strain evidence="1 2">CECT 5862</strain>
    </source>
</reference>
<comment type="caution">
    <text evidence="1">The sequence shown here is derived from an EMBL/GenBank/DDBJ whole genome shotgun (WGS) entry which is preliminary data.</text>
</comment>